<dbReference type="Pfam" id="PF04545">
    <property type="entry name" value="Sigma70_r4"/>
    <property type="match status" value="1"/>
</dbReference>
<dbReference type="InterPro" id="IPR014284">
    <property type="entry name" value="RNA_pol_sigma-70_dom"/>
</dbReference>
<evidence type="ECO:0000313" key="5">
    <source>
        <dbReference type="Proteomes" id="UP000095395"/>
    </source>
</evidence>
<dbReference type="Proteomes" id="UP000095395">
    <property type="component" value="Unassembled WGS sequence"/>
</dbReference>
<dbReference type="GO" id="GO:0003700">
    <property type="term" value="F:DNA-binding transcription factor activity"/>
    <property type="evidence" value="ECO:0007669"/>
    <property type="project" value="InterPro"/>
</dbReference>
<name>A0A173WFJ6_9FIRM</name>
<reference evidence="6 7" key="2">
    <citation type="submission" date="2018-08" db="EMBL/GenBank/DDBJ databases">
        <title>A genome reference for cultivated species of the human gut microbiota.</title>
        <authorList>
            <person name="Zou Y."/>
            <person name="Xue W."/>
            <person name="Luo G."/>
        </authorList>
    </citation>
    <scope>NUCLEOTIDE SEQUENCE [LARGE SCALE GENOMIC DNA]</scope>
    <source>
        <strain evidence="4 7">AM27-11</strain>
        <strain evidence="3 6">AM32-8LB</strain>
    </source>
</reference>
<dbReference type="InterPro" id="IPR007630">
    <property type="entry name" value="RNA_pol_sigma70_r4"/>
</dbReference>
<feature type="domain" description="RNA polymerase sigma-70 region 4" evidence="1">
    <location>
        <begin position="88"/>
        <end position="135"/>
    </location>
</feature>
<dbReference type="CDD" id="cd06171">
    <property type="entry name" value="Sigma70_r4"/>
    <property type="match status" value="1"/>
</dbReference>
<dbReference type="EMBL" id="QSIQ01000012">
    <property type="protein sequence ID" value="RHD03362.1"/>
    <property type="molecule type" value="Genomic_DNA"/>
</dbReference>
<dbReference type="InterPro" id="IPR013324">
    <property type="entry name" value="RNA_pol_sigma_r3/r4-like"/>
</dbReference>
<dbReference type="SUPFAM" id="SSF88659">
    <property type="entry name" value="Sigma3 and sigma4 domains of RNA polymerase sigma factors"/>
    <property type="match status" value="1"/>
</dbReference>
<dbReference type="AlphaFoldDB" id="A0A173WFJ6"/>
<dbReference type="Proteomes" id="UP000266391">
    <property type="component" value="Unassembled WGS sequence"/>
</dbReference>
<sequence>MPCTEAYKEHIEYTFNAFCRVVIHYAAINAWRDRDKRRQREISFEYLTEEKFYPFCTSDTYFIDPYKQYPVTICGQRVILTNGNLAEALSSLPEKKREIIYLYFFGRYTQQEIGELYGRCRSTAWHHIHSALQMLHEEMEVLFHEES</sequence>
<dbReference type="NCBIfam" id="TIGR02937">
    <property type="entry name" value="sigma70-ECF"/>
    <property type="match status" value="1"/>
</dbReference>
<evidence type="ECO:0000313" key="4">
    <source>
        <dbReference type="EMBL" id="RHE97018.1"/>
    </source>
</evidence>
<gene>
    <name evidence="4" type="ORF">DW707_10275</name>
    <name evidence="3" type="ORF">DW813_09405</name>
    <name evidence="2" type="ORF">ERS852392_00173</name>
</gene>
<dbReference type="EMBL" id="CYYR01000001">
    <property type="protein sequence ID" value="CUN37746.1"/>
    <property type="molecule type" value="Genomic_DNA"/>
</dbReference>
<dbReference type="Proteomes" id="UP000286271">
    <property type="component" value="Unassembled WGS sequence"/>
</dbReference>
<dbReference type="InterPro" id="IPR036388">
    <property type="entry name" value="WH-like_DNA-bd_sf"/>
</dbReference>
<evidence type="ECO:0000313" key="3">
    <source>
        <dbReference type="EMBL" id="RHD03362.1"/>
    </source>
</evidence>
<evidence type="ECO:0000313" key="2">
    <source>
        <dbReference type="EMBL" id="CUN37746.1"/>
    </source>
</evidence>
<organism evidence="2 5">
    <name type="scientific">Roseburia inulinivorans</name>
    <dbReference type="NCBI Taxonomy" id="360807"/>
    <lineage>
        <taxon>Bacteria</taxon>
        <taxon>Bacillati</taxon>
        <taxon>Bacillota</taxon>
        <taxon>Clostridia</taxon>
        <taxon>Lachnospirales</taxon>
        <taxon>Lachnospiraceae</taxon>
        <taxon>Roseburia</taxon>
    </lineage>
</organism>
<dbReference type="GO" id="GO:0006352">
    <property type="term" value="P:DNA-templated transcription initiation"/>
    <property type="evidence" value="ECO:0007669"/>
    <property type="project" value="InterPro"/>
</dbReference>
<reference evidence="2 5" key="1">
    <citation type="submission" date="2015-09" db="EMBL/GenBank/DDBJ databases">
        <authorList>
            <consortium name="Pathogen Informatics"/>
        </authorList>
    </citation>
    <scope>NUCLEOTIDE SEQUENCE [LARGE SCALE GENOMIC DNA]</scope>
    <source>
        <strain evidence="2 5">2789STDY5608835</strain>
    </source>
</reference>
<dbReference type="EMBL" id="QSKW01000015">
    <property type="protein sequence ID" value="RHE97018.1"/>
    <property type="molecule type" value="Genomic_DNA"/>
</dbReference>
<proteinExistence type="predicted"/>
<evidence type="ECO:0000313" key="6">
    <source>
        <dbReference type="Proteomes" id="UP000266391"/>
    </source>
</evidence>
<dbReference type="Gene3D" id="1.10.10.10">
    <property type="entry name" value="Winged helix-like DNA-binding domain superfamily/Winged helix DNA-binding domain"/>
    <property type="match status" value="1"/>
</dbReference>
<evidence type="ECO:0000259" key="1">
    <source>
        <dbReference type="Pfam" id="PF04545"/>
    </source>
</evidence>
<protein>
    <submittedName>
        <fullName evidence="2 3">RNA polymerase sigma factor</fullName>
    </submittedName>
</protein>
<accession>A0A173WFJ6</accession>
<evidence type="ECO:0000313" key="7">
    <source>
        <dbReference type="Proteomes" id="UP000286271"/>
    </source>
</evidence>
<dbReference type="RefSeq" id="WP_008704783.1">
    <property type="nucleotide sequence ID" value="NZ_CYYR01000001.1"/>
</dbReference>